<dbReference type="RefSeq" id="WP_009806284.1">
    <property type="nucleotide sequence ID" value="NZ_CH724131.1"/>
</dbReference>
<evidence type="ECO:0000313" key="5">
    <source>
        <dbReference type="Proteomes" id="UP000004318"/>
    </source>
</evidence>
<dbReference type="InterPro" id="IPR000182">
    <property type="entry name" value="GNAT_dom"/>
</dbReference>
<keyword evidence="1 4" id="KW-0808">Transferase</keyword>
<dbReference type="Proteomes" id="UP000004318">
    <property type="component" value="Unassembled WGS sequence"/>
</dbReference>
<dbReference type="InterPro" id="IPR050832">
    <property type="entry name" value="Bact_Acetyltransf"/>
</dbReference>
<dbReference type="AlphaFoldDB" id="A3TVI5"/>
<proteinExistence type="predicted"/>
<dbReference type="SUPFAM" id="SSF55729">
    <property type="entry name" value="Acyl-CoA N-acyltransferases (Nat)"/>
    <property type="match status" value="1"/>
</dbReference>
<dbReference type="OrthoDB" id="9803233at2"/>
<dbReference type="CDD" id="cd04301">
    <property type="entry name" value="NAT_SF"/>
    <property type="match status" value="1"/>
</dbReference>
<dbReference type="STRING" id="252305.OB2597_10314"/>
<sequence length="159" mass="17132">MIIVEPGDPIAPPASALLDASQALMRRLFDPEENHFLSHAALAQPDVRFFTARDGAETLGCAALKLCDGYGEVKSFYVSGAARGRGIGAALLRQIEDTARDEGVSLLRLETADRLDAACRLYERHGFTRRGPFGAYAENGTSVFMEKTLPATEEAETAA</sequence>
<name>A3TVI5_PSEBH</name>
<feature type="domain" description="N-acetyltransferase" evidence="3">
    <location>
        <begin position="8"/>
        <end position="150"/>
    </location>
</feature>
<evidence type="ECO:0000256" key="1">
    <source>
        <dbReference type="ARBA" id="ARBA00022679"/>
    </source>
</evidence>
<dbReference type="PROSITE" id="PS51186">
    <property type="entry name" value="GNAT"/>
    <property type="match status" value="1"/>
</dbReference>
<accession>A3TVI5</accession>
<evidence type="ECO:0000259" key="3">
    <source>
        <dbReference type="PROSITE" id="PS51186"/>
    </source>
</evidence>
<evidence type="ECO:0000313" key="4">
    <source>
        <dbReference type="EMBL" id="EAQ04531.1"/>
    </source>
</evidence>
<dbReference type="Pfam" id="PF00583">
    <property type="entry name" value="Acetyltransf_1"/>
    <property type="match status" value="1"/>
</dbReference>
<dbReference type="PANTHER" id="PTHR43877:SF5">
    <property type="entry name" value="BLL8307 PROTEIN"/>
    <property type="match status" value="1"/>
</dbReference>
<comment type="caution">
    <text evidence="4">The sequence shown here is derived from an EMBL/GenBank/DDBJ whole genome shotgun (WGS) entry which is preliminary data.</text>
</comment>
<dbReference type="GO" id="GO:0016747">
    <property type="term" value="F:acyltransferase activity, transferring groups other than amino-acyl groups"/>
    <property type="evidence" value="ECO:0007669"/>
    <property type="project" value="InterPro"/>
</dbReference>
<keyword evidence="5" id="KW-1185">Reference proteome</keyword>
<evidence type="ECO:0000256" key="2">
    <source>
        <dbReference type="ARBA" id="ARBA00023315"/>
    </source>
</evidence>
<gene>
    <name evidence="4" type="ORF">OB2597_10314</name>
</gene>
<keyword evidence="2" id="KW-0012">Acyltransferase</keyword>
<dbReference type="eggNOG" id="COG0456">
    <property type="taxonomic scope" value="Bacteria"/>
</dbReference>
<organism evidence="4 5">
    <name type="scientific">Pseudooceanicola batsensis (strain ATCC BAA-863 / DSM 15984 / KCTC 12145 / HTCC2597)</name>
    <name type="common">Oceanicola batsensis</name>
    <dbReference type="NCBI Taxonomy" id="252305"/>
    <lineage>
        <taxon>Bacteria</taxon>
        <taxon>Pseudomonadati</taxon>
        <taxon>Pseudomonadota</taxon>
        <taxon>Alphaproteobacteria</taxon>
        <taxon>Rhodobacterales</taxon>
        <taxon>Paracoccaceae</taxon>
        <taxon>Pseudooceanicola</taxon>
    </lineage>
</organism>
<dbReference type="PANTHER" id="PTHR43877">
    <property type="entry name" value="AMINOALKYLPHOSPHONATE N-ACETYLTRANSFERASE-RELATED-RELATED"/>
    <property type="match status" value="1"/>
</dbReference>
<dbReference type="EMBL" id="AAMO01000002">
    <property type="protein sequence ID" value="EAQ04531.1"/>
    <property type="molecule type" value="Genomic_DNA"/>
</dbReference>
<protein>
    <submittedName>
        <fullName evidence="4">Acetyltransferase, GNAT family protein</fullName>
    </submittedName>
</protein>
<dbReference type="InterPro" id="IPR016181">
    <property type="entry name" value="Acyl_CoA_acyltransferase"/>
</dbReference>
<dbReference type="HOGENOM" id="CLU_013985_11_8_5"/>
<dbReference type="Gene3D" id="3.40.630.30">
    <property type="match status" value="1"/>
</dbReference>
<reference evidence="4 5" key="1">
    <citation type="journal article" date="2010" name="J. Bacteriol.">
        <title>Genome sequences of Oceanicola granulosus HTCC2516(T) and Oceanicola batsensis HTCC2597(TDelta).</title>
        <authorList>
            <person name="Thrash J.C."/>
            <person name="Cho J.C."/>
            <person name="Vergin K.L."/>
            <person name="Giovannoni S.J."/>
        </authorList>
    </citation>
    <scope>NUCLEOTIDE SEQUENCE [LARGE SCALE GENOMIC DNA]</scope>
    <source>
        <strain evidence="5">ATCC BAA-863 / DSM 15984 / KCTC 12145 / HTCC2597</strain>
    </source>
</reference>